<dbReference type="InterPro" id="IPR001667">
    <property type="entry name" value="DDH_dom"/>
</dbReference>
<evidence type="ECO:0000256" key="6">
    <source>
        <dbReference type="ARBA" id="ARBA00032535"/>
    </source>
</evidence>
<evidence type="ECO:0000256" key="4">
    <source>
        <dbReference type="ARBA" id="ARBA00022801"/>
    </source>
</evidence>
<comment type="catalytic activity">
    <reaction evidence="7">
        <text>diphosphate + H2O = 2 phosphate + H(+)</text>
        <dbReference type="Rhea" id="RHEA:24576"/>
        <dbReference type="ChEBI" id="CHEBI:15377"/>
        <dbReference type="ChEBI" id="CHEBI:15378"/>
        <dbReference type="ChEBI" id="CHEBI:33019"/>
        <dbReference type="ChEBI" id="CHEBI:43474"/>
        <dbReference type="EC" id="3.6.1.1"/>
    </reaction>
</comment>
<dbReference type="InterPro" id="IPR038222">
    <property type="entry name" value="DHHA2_dom_sf"/>
</dbReference>
<evidence type="ECO:0000256" key="1">
    <source>
        <dbReference type="ARBA" id="ARBA00001936"/>
    </source>
</evidence>
<dbReference type="SMART" id="SM01131">
    <property type="entry name" value="DHHA2"/>
    <property type="match status" value="1"/>
</dbReference>
<evidence type="ECO:0000313" key="9">
    <source>
        <dbReference type="EMBL" id="QJA06869.1"/>
    </source>
</evidence>
<dbReference type="GO" id="GO:0005737">
    <property type="term" value="C:cytoplasm"/>
    <property type="evidence" value="ECO:0007669"/>
    <property type="project" value="InterPro"/>
</dbReference>
<dbReference type="InterPro" id="IPR004097">
    <property type="entry name" value="DHHA2"/>
</dbReference>
<dbReference type="FunFam" id="3.90.1640.10:FF:000001">
    <property type="entry name" value="Probable manganese-dependent inorganic pyrophosphatase"/>
    <property type="match status" value="1"/>
</dbReference>
<organism evidence="9 10">
    <name type="scientific">Thermosulfurimonas marina</name>
    <dbReference type="NCBI Taxonomy" id="2047767"/>
    <lineage>
        <taxon>Bacteria</taxon>
        <taxon>Pseudomonadati</taxon>
        <taxon>Thermodesulfobacteriota</taxon>
        <taxon>Thermodesulfobacteria</taxon>
        <taxon>Thermodesulfobacteriales</taxon>
        <taxon>Thermodesulfobacteriaceae</taxon>
        <taxon>Thermosulfurimonas</taxon>
    </lineage>
</organism>
<evidence type="ECO:0000256" key="5">
    <source>
        <dbReference type="ARBA" id="ARBA00023211"/>
    </source>
</evidence>
<evidence type="ECO:0000256" key="2">
    <source>
        <dbReference type="ARBA" id="ARBA00012146"/>
    </source>
</evidence>
<dbReference type="SUPFAM" id="SSF64182">
    <property type="entry name" value="DHH phosphoesterases"/>
    <property type="match status" value="1"/>
</dbReference>
<dbReference type="Gene3D" id="3.90.1640.10">
    <property type="entry name" value="inorganic pyrophosphatase (n-terminal core)"/>
    <property type="match status" value="1"/>
</dbReference>
<dbReference type="NCBIfam" id="NF003877">
    <property type="entry name" value="PRK05427.1"/>
    <property type="match status" value="1"/>
</dbReference>
<dbReference type="Gene3D" id="3.10.310.20">
    <property type="entry name" value="DHHA2 domain"/>
    <property type="match status" value="1"/>
</dbReference>
<dbReference type="KEGG" id="tmai:FVE67_08735"/>
<evidence type="ECO:0000313" key="10">
    <source>
        <dbReference type="Proteomes" id="UP000501253"/>
    </source>
</evidence>
<keyword evidence="3" id="KW-0479">Metal-binding</keyword>
<dbReference type="EC" id="3.6.1.1" evidence="2"/>
<dbReference type="EMBL" id="CP042909">
    <property type="protein sequence ID" value="QJA06869.1"/>
    <property type="molecule type" value="Genomic_DNA"/>
</dbReference>
<accession>A0A6H1WUP2</accession>
<reference evidence="9 10" key="1">
    <citation type="submission" date="2019-08" db="EMBL/GenBank/DDBJ databases">
        <title>Complete genome sequence of Thermosulfurimonas marina SU872T, an anaerobic thermophilic chemolithoautotrophic bacterium isolated from a shallow marine hydrothermal vent.</title>
        <authorList>
            <person name="Allioux M."/>
            <person name="Jebbar M."/>
            <person name="Slobodkina G."/>
            <person name="Slobodkin A."/>
            <person name="Moalic Y."/>
            <person name="Frolova A."/>
            <person name="Shao Z."/>
            <person name="Alain K."/>
        </authorList>
    </citation>
    <scope>NUCLEOTIDE SEQUENCE [LARGE SCALE GENOMIC DNA]</scope>
    <source>
        <strain evidence="9 10">SU872</strain>
    </source>
</reference>
<keyword evidence="4 9" id="KW-0378">Hydrolase</keyword>
<keyword evidence="10" id="KW-1185">Reference proteome</keyword>
<dbReference type="PANTHER" id="PTHR12112:SF22">
    <property type="entry name" value="MANGANESE-DEPENDENT INORGANIC PYROPHOSPHATASE-RELATED"/>
    <property type="match status" value="1"/>
</dbReference>
<dbReference type="RefSeq" id="WP_168720218.1">
    <property type="nucleotide sequence ID" value="NZ_CP042909.1"/>
</dbReference>
<evidence type="ECO:0000259" key="8">
    <source>
        <dbReference type="SMART" id="SM01131"/>
    </source>
</evidence>
<protein>
    <recommendedName>
        <fullName evidence="2">inorganic diphosphatase</fullName>
        <ecNumber evidence="2">3.6.1.1</ecNumber>
    </recommendedName>
    <alternativeName>
        <fullName evidence="6">Pyrophosphate phospho-hydrolase</fullName>
    </alternativeName>
</protein>
<name>A0A6H1WUP2_9BACT</name>
<sequence>MSKIYVAGHKSPDTDSVCSAIGYAYLRNQLVKAGSPYASTHKEEAVAVRQGDLNPETEFVLKHFGIPTPELMTDGAGKKVILVDHSERGQTLDNIDQAEIIAIIDHHKIGDVTTPNPITFINMPTGCTASIVKALFDFFKVEIPKEIAGILLAAILSDTVAFKSVTTTEFDKKAAEELAKIAGIEDLMAFAMEMFKAKSDVAGKSPRDLLYRDFKDYMMAGKKVGAGQIEVVSLDLLAEVKDAIYEEMQKVKAEGGYHTIVLMLTDIMKEGTELLVVTDDPSVIEKAFGKKLEGKSIWLDGVMSRKKQVVPPLEKAFGA</sequence>
<dbReference type="GO" id="GO:0004427">
    <property type="term" value="F:inorganic diphosphate phosphatase activity"/>
    <property type="evidence" value="ECO:0007669"/>
    <property type="project" value="UniProtKB-EC"/>
</dbReference>
<dbReference type="Pfam" id="PF01368">
    <property type="entry name" value="DHH"/>
    <property type="match status" value="1"/>
</dbReference>
<proteinExistence type="predicted"/>
<feature type="domain" description="DHHA2" evidence="8">
    <location>
        <begin position="191"/>
        <end position="317"/>
    </location>
</feature>
<dbReference type="AlphaFoldDB" id="A0A6H1WUP2"/>
<keyword evidence="5" id="KW-0464">Manganese</keyword>
<gene>
    <name evidence="9" type="ORF">FVE67_08735</name>
</gene>
<dbReference type="GO" id="GO:0046872">
    <property type="term" value="F:metal ion binding"/>
    <property type="evidence" value="ECO:0007669"/>
    <property type="project" value="UniProtKB-KW"/>
</dbReference>
<evidence type="ECO:0000256" key="7">
    <source>
        <dbReference type="ARBA" id="ARBA00047820"/>
    </source>
</evidence>
<dbReference type="InterPro" id="IPR038763">
    <property type="entry name" value="DHH_sf"/>
</dbReference>
<dbReference type="Proteomes" id="UP000501253">
    <property type="component" value="Chromosome"/>
</dbReference>
<dbReference type="PANTHER" id="PTHR12112">
    <property type="entry name" value="BNIP - RELATED"/>
    <property type="match status" value="1"/>
</dbReference>
<dbReference type="Pfam" id="PF02833">
    <property type="entry name" value="DHHA2"/>
    <property type="match status" value="1"/>
</dbReference>
<evidence type="ECO:0000256" key="3">
    <source>
        <dbReference type="ARBA" id="ARBA00022723"/>
    </source>
</evidence>
<comment type="cofactor">
    <cofactor evidence="1">
        <name>Mn(2+)</name>
        <dbReference type="ChEBI" id="CHEBI:29035"/>
    </cofactor>
</comment>